<dbReference type="RefSeq" id="WP_136368351.1">
    <property type="nucleotide sequence ID" value="NZ_SSOB01000003.1"/>
</dbReference>
<comment type="caution">
    <text evidence="2">The sequence shown here is derived from an EMBL/GenBank/DDBJ whole genome shotgun (WGS) entry which is preliminary data.</text>
</comment>
<dbReference type="OrthoDB" id="2090599at2"/>
<dbReference type="AlphaFoldDB" id="A0A4S4CCP0"/>
<proteinExistence type="predicted"/>
<reference evidence="2 3" key="1">
    <citation type="submission" date="2019-04" db="EMBL/GenBank/DDBJ databases">
        <title>Cohnella sp. nov. isolated from preserved vegetables.</title>
        <authorList>
            <person name="Lin S.-Y."/>
            <person name="Hung M.-H."/>
            <person name="Young C.-C."/>
        </authorList>
    </citation>
    <scope>NUCLEOTIDE SEQUENCE [LARGE SCALE GENOMIC DNA]</scope>
    <source>
        <strain evidence="2 3">CC-MHH1044</strain>
    </source>
</reference>
<accession>A0A4S4CCP0</accession>
<protein>
    <submittedName>
        <fullName evidence="2">Uncharacterized protein</fullName>
    </submittedName>
</protein>
<sequence length="253" mass="28849">MFREYEAFKQAVANLNKRSDELQRELNDKRTEREQAMSRYQEMLVEDSSGIKSHSTADISDVKARADRLAIEIGVMEERIELVKKGKPEQLESLLEDVQAGWRREVELIAPQVERVFEEARELRAQLTLKIAEGNQHYARASELRGLLNEAESLAGLGNDRETKQLGIPEHPLTSEYNPAFMKGGVTDKCVLPTARELEEAYRYGELPRWIEYYAETGEVVTNATVNELRSQAETKGDQSRKNLFARLFGGKS</sequence>
<gene>
    <name evidence="2" type="ORF">E6C55_03255</name>
</gene>
<dbReference type="EMBL" id="SSOB01000003">
    <property type="protein sequence ID" value="THF83722.1"/>
    <property type="molecule type" value="Genomic_DNA"/>
</dbReference>
<dbReference type="Proteomes" id="UP000310636">
    <property type="component" value="Unassembled WGS sequence"/>
</dbReference>
<name>A0A4S4CCP0_9BACL</name>
<feature type="coiled-coil region" evidence="1">
    <location>
        <begin position="5"/>
        <end position="46"/>
    </location>
</feature>
<evidence type="ECO:0000313" key="2">
    <source>
        <dbReference type="EMBL" id="THF83722.1"/>
    </source>
</evidence>
<evidence type="ECO:0000313" key="3">
    <source>
        <dbReference type="Proteomes" id="UP000310636"/>
    </source>
</evidence>
<organism evidence="2 3">
    <name type="scientific">Cohnella fermenti</name>
    <dbReference type="NCBI Taxonomy" id="2565925"/>
    <lineage>
        <taxon>Bacteria</taxon>
        <taxon>Bacillati</taxon>
        <taxon>Bacillota</taxon>
        <taxon>Bacilli</taxon>
        <taxon>Bacillales</taxon>
        <taxon>Paenibacillaceae</taxon>
        <taxon>Cohnella</taxon>
    </lineage>
</organism>
<keyword evidence="3" id="KW-1185">Reference proteome</keyword>
<keyword evidence="1" id="KW-0175">Coiled coil</keyword>
<evidence type="ECO:0000256" key="1">
    <source>
        <dbReference type="SAM" id="Coils"/>
    </source>
</evidence>